<dbReference type="PANTHER" id="PTHR43156">
    <property type="entry name" value="STAGE II SPORULATION PROTEIN E-RELATED"/>
    <property type="match status" value="1"/>
</dbReference>
<dbReference type="PANTHER" id="PTHR43156:SF9">
    <property type="entry name" value="HAMP DOMAIN-CONTAINING PROTEIN"/>
    <property type="match status" value="1"/>
</dbReference>
<keyword evidence="2" id="KW-0812">Transmembrane</keyword>
<keyword evidence="2" id="KW-1133">Transmembrane helix</keyword>
<feature type="transmembrane region" description="Helical" evidence="2">
    <location>
        <begin position="160"/>
        <end position="179"/>
    </location>
</feature>
<protein>
    <submittedName>
        <fullName evidence="4">Serine phosphatase RsbU, regulator of sigma subunit</fullName>
    </submittedName>
</protein>
<dbReference type="OrthoDB" id="1119265at2"/>
<dbReference type="InterPro" id="IPR052016">
    <property type="entry name" value="Bact_Sigma-Reg"/>
</dbReference>
<dbReference type="Pfam" id="PF07228">
    <property type="entry name" value="SpoIIE"/>
    <property type="match status" value="1"/>
</dbReference>
<feature type="transmembrane region" description="Helical" evidence="2">
    <location>
        <begin position="80"/>
        <end position="103"/>
    </location>
</feature>
<dbReference type="Proteomes" id="UP000198393">
    <property type="component" value="Unassembled WGS sequence"/>
</dbReference>
<name>A0A239IDR1_EKHLU</name>
<accession>A0A239IDR1</accession>
<dbReference type="GO" id="GO:0016791">
    <property type="term" value="F:phosphatase activity"/>
    <property type="evidence" value="ECO:0007669"/>
    <property type="project" value="TreeGrafter"/>
</dbReference>
<feature type="domain" description="PPM-type phosphatase" evidence="3">
    <location>
        <begin position="243"/>
        <end position="463"/>
    </location>
</feature>
<gene>
    <name evidence="4" type="ORF">SAMN05421640_1618</name>
</gene>
<reference evidence="4 5" key="1">
    <citation type="submission" date="2017-06" db="EMBL/GenBank/DDBJ databases">
        <authorList>
            <person name="Kim H.J."/>
            <person name="Triplett B.A."/>
        </authorList>
    </citation>
    <scope>NUCLEOTIDE SEQUENCE [LARGE SCALE GENOMIC DNA]</scope>
    <source>
        <strain evidence="4 5">DSM 19307</strain>
    </source>
</reference>
<evidence type="ECO:0000313" key="4">
    <source>
        <dbReference type="EMBL" id="SNS91687.1"/>
    </source>
</evidence>
<dbReference type="SMART" id="SM00331">
    <property type="entry name" value="PP2C_SIG"/>
    <property type="match status" value="1"/>
</dbReference>
<dbReference type="InterPro" id="IPR036457">
    <property type="entry name" value="PPM-type-like_dom_sf"/>
</dbReference>
<proteinExistence type="predicted"/>
<evidence type="ECO:0000259" key="3">
    <source>
        <dbReference type="SMART" id="SM00331"/>
    </source>
</evidence>
<feature type="transmembrane region" description="Helical" evidence="2">
    <location>
        <begin position="56"/>
        <end position="74"/>
    </location>
</feature>
<feature type="transmembrane region" description="Helical" evidence="2">
    <location>
        <begin position="25"/>
        <end position="44"/>
    </location>
</feature>
<sequence length="463" mass="52452">MKQVELLAQRALQVQWEEELKKATVKYHIAGSWVAVIFNLIFGATDYINVNHHFEVFFIFRLAVSALTAILLVLRKPLNISADFLIFVPFLLISVQNAFMWSLMDAEHLQKHTLAYIALFIGAGMLVLWKIYWSIIVVVISIAANIYFLAKNSTLGLEEILASGGLLTGTVMIFSIILIQTRFNLTKKEIISRLALEDSNKQLNAQKKIIESKNKDITASIRYAKKIQEAILPSENFIKKYLPNSFVFYHPRDIVSGDFYWFRHINNISYLAAVDCTGHGVPGAFMSMIGNTILNKIVPGKTQPADILNSMRSEVIDTLEQGKESAQRDGMDIALCTINHETKVLEYAGAFNPLVLIRGGEMKETKADRMPIGSYFGKIDKQYTNHSIELKGGDTFYLYSDGFQDQIGSKADRKYSSKKFKDFLQSIHQKDTEAQLLLLEKEIAEWRGDEEQLDDMLIIGVKV</sequence>
<feature type="transmembrane region" description="Helical" evidence="2">
    <location>
        <begin position="115"/>
        <end position="148"/>
    </location>
</feature>
<evidence type="ECO:0000256" key="2">
    <source>
        <dbReference type="SAM" id="Phobius"/>
    </source>
</evidence>
<keyword evidence="2" id="KW-0472">Membrane</keyword>
<keyword evidence="1" id="KW-0378">Hydrolase</keyword>
<dbReference type="InterPro" id="IPR001932">
    <property type="entry name" value="PPM-type_phosphatase-like_dom"/>
</dbReference>
<organism evidence="4 5">
    <name type="scientific">Ekhidna lutea</name>
    <dbReference type="NCBI Taxonomy" id="447679"/>
    <lineage>
        <taxon>Bacteria</taxon>
        <taxon>Pseudomonadati</taxon>
        <taxon>Bacteroidota</taxon>
        <taxon>Cytophagia</taxon>
        <taxon>Cytophagales</taxon>
        <taxon>Reichenbachiellaceae</taxon>
        <taxon>Ekhidna</taxon>
    </lineage>
</organism>
<evidence type="ECO:0000313" key="5">
    <source>
        <dbReference type="Proteomes" id="UP000198393"/>
    </source>
</evidence>
<dbReference type="RefSeq" id="WP_089356365.1">
    <property type="nucleotide sequence ID" value="NZ_FZPD01000003.1"/>
</dbReference>
<dbReference type="EMBL" id="FZPD01000003">
    <property type="protein sequence ID" value="SNS91687.1"/>
    <property type="molecule type" value="Genomic_DNA"/>
</dbReference>
<evidence type="ECO:0000256" key="1">
    <source>
        <dbReference type="ARBA" id="ARBA00022801"/>
    </source>
</evidence>
<keyword evidence="5" id="KW-1185">Reference proteome</keyword>
<dbReference type="AlphaFoldDB" id="A0A239IDR1"/>
<dbReference type="Gene3D" id="3.60.40.10">
    <property type="entry name" value="PPM-type phosphatase domain"/>
    <property type="match status" value="1"/>
</dbReference>